<keyword evidence="4" id="KW-0012">Acyltransferase</keyword>
<dbReference type="InterPro" id="IPR040883">
    <property type="entry name" value="FAS_meander"/>
</dbReference>
<keyword evidence="5" id="KW-1185">Reference proteome</keyword>
<dbReference type="InterPro" id="IPR014043">
    <property type="entry name" value="Acyl_transferase_dom"/>
</dbReference>
<dbReference type="SMART" id="SM00827">
    <property type="entry name" value="PKS_AT"/>
    <property type="match status" value="1"/>
</dbReference>
<dbReference type="PANTHER" id="PTHR10982:SF21">
    <property type="entry name" value="FATTY ACID SYNTHASE SUBUNIT BETA"/>
    <property type="match status" value="1"/>
</dbReference>
<feature type="domain" description="Malonyl-CoA:ACP transacylase (MAT)" evidence="3">
    <location>
        <begin position="521"/>
        <end position="878"/>
    </location>
</feature>
<dbReference type="Pfam" id="PF01575">
    <property type="entry name" value="MaoC_dehydratas"/>
    <property type="match status" value="1"/>
</dbReference>
<dbReference type="InterPro" id="IPR050830">
    <property type="entry name" value="Fungal_FAS"/>
</dbReference>
<accession>A0A9W7ZP92</accession>
<evidence type="ECO:0000256" key="1">
    <source>
        <dbReference type="ARBA" id="ARBA00022679"/>
    </source>
</evidence>
<dbReference type="GO" id="GO:0005835">
    <property type="term" value="C:fatty acid synthase complex"/>
    <property type="evidence" value="ECO:0007669"/>
    <property type="project" value="InterPro"/>
</dbReference>
<dbReference type="InterPro" id="IPR016035">
    <property type="entry name" value="Acyl_Trfase/lysoPLipase"/>
</dbReference>
<dbReference type="GO" id="GO:0019171">
    <property type="term" value="F:(3R)-hydroxyacyl-[acyl-carrier-protein] dehydratase activity"/>
    <property type="evidence" value="ECO:0007669"/>
    <property type="project" value="InterPro"/>
</dbReference>
<dbReference type="GO" id="GO:0016787">
    <property type="term" value="F:hydrolase activity"/>
    <property type="evidence" value="ECO:0007669"/>
    <property type="project" value="UniProtKB-KW"/>
</dbReference>
<keyword evidence="2" id="KW-0378">Hydrolase</keyword>
<comment type="caution">
    <text evidence="4">The sequence shown here is derived from an EMBL/GenBank/DDBJ whole genome shotgun (WGS) entry which is preliminary data.</text>
</comment>
<dbReference type="InterPro" id="IPR039569">
    <property type="entry name" value="FAS1-like_DH_region"/>
</dbReference>
<organism evidence="4 5">
    <name type="scientific">Mycoemilia scoparia</name>
    <dbReference type="NCBI Taxonomy" id="417184"/>
    <lineage>
        <taxon>Eukaryota</taxon>
        <taxon>Fungi</taxon>
        <taxon>Fungi incertae sedis</taxon>
        <taxon>Zoopagomycota</taxon>
        <taxon>Kickxellomycotina</taxon>
        <taxon>Kickxellomycetes</taxon>
        <taxon>Kickxellales</taxon>
        <taxon>Kickxellaceae</taxon>
        <taxon>Mycoemilia</taxon>
    </lineage>
</organism>
<dbReference type="FunFam" id="3.30.70.3330:FF:000001">
    <property type="entry name" value="Fatty acid synthase subunit beta dehydratase"/>
    <property type="match status" value="1"/>
</dbReference>
<dbReference type="CDD" id="cd03447">
    <property type="entry name" value="FAS_MaoC"/>
    <property type="match status" value="1"/>
</dbReference>
<dbReference type="Gene3D" id="6.10.140.1400">
    <property type="match status" value="1"/>
</dbReference>
<dbReference type="Gene3D" id="6.10.60.10">
    <property type="match status" value="1"/>
</dbReference>
<dbReference type="Gene3D" id="3.40.366.10">
    <property type="entry name" value="Malonyl-Coenzyme A Acyl Carrier Protein, domain 2"/>
    <property type="match status" value="1"/>
</dbReference>
<gene>
    <name evidence="4" type="primary">fas2_3</name>
    <name evidence="4" type="ORF">H4219_006353</name>
</gene>
<dbReference type="Pfam" id="PF00698">
    <property type="entry name" value="Acyl_transf_1"/>
    <property type="match status" value="1"/>
</dbReference>
<dbReference type="Pfam" id="PF17951">
    <property type="entry name" value="FAS_meander"/>
    <property type="match status" value="1"/>
</dbReference>
<keyword evidence="1 4" id="KW-0808">Transferase</keyword>
<protein>
    <submittedName>
        <fullName evidence="4">Fatty acid synthase alpha subunit Lsd1</fullName>
        <ecNumber evidence="4">2.3.1.86</ecNumber>
    </submittedName>
</protein>
<sequence length="926" mass="103988">MLTSAIVIQGKKFVSNMARRVLRPRPGLEVTVEHSNDGKPLKLTATTADGFKAVEITLLENNRISFVINHLAAGRTCPLNLLFQYVPEKPFALIHEVMEGSNDRVKEFYLKVWFGDEVSSDIIKIDDMHYKFTYKGQEVSRKDIVKFCQTVGNQSERYVDRNQEFVYAPMDFAIRVGWVPIIQAIFPKFLNGNILNLVHLSNGFRMVEGAEPLRSGQVVDTVVKITGITNIPAGKRVDVIGTLLRDGKPVIEVKSAFLYRGEFNDYDLTFQTTQETPIEVTYATTKSIAVLQSKEWFVPHSNTHHELVPGSKLVFRLNTKTKFRDAKYFSSITTTGKVFMQVSTKQYEEIAVVDYESGDSLGNPVIEYLNRVGNPIEQAHYFENGGYSVMPSSSQLSSVVHAPSSNEAYSLISGDLNPIHTNPFLSDYADLPGTITHGMWTSASTRKFVETFAAENHPERIASYEVDFMGMVLPGDRLETKLFHVGMKNGRKLIRVETFNQNGEKVLQGFAEVDQPLTGYTFTGQGSQEQGMGMDLYAKSDVARTIWDAADSHMLKAYGFSIIDIVRNNPKEKTIHFGGPKGKEMRDNYRSMTYDTVDASGSVKSLPLFPEITETSSFYTFKSPNGLLSSTQFTQPALLLFELAAFSDMQAKQLIQQGAPFAGHSLGEYGALSAVGKFVPVESVVEIGFYRGMTMQVAVERDEQNRSQYGMVAANPARVGGGFNEEALKYVVDSIRHHTKGLLEIVNYNVENWQYVVSGELRLLSVLGDVLSFLNMQKIHLSKLILEVPMEQVQEKLAEIISNCVEKADKDVEQEGFLKLKPGKATIPLPGIDVPFHSTFLLPGVGPFRNFLMRKMNISDIDVSRLRSYYIPNLTARPFDITKDYFQEVFDLTQSTRVSKVLRDWDDEKVKSPSEQQRLAYILLVE</sequence>
<dbReference type="InterPro" id="IPR002539">
    <property type="entry name" value="MaoC-like_dom"/>
</dbReference>
<dbReference type="GO" id="GO:0006633">
    <property type="term" value="P:fatty acid biosynthetic process"/>
    <property type="evidence" value="ECO:0007669"/>
    <property type="project" value="InterPro"/>
</dbReference>
<dbReference type="InterPro" id="IPR001227">
    <property type="entry name" value="Ac_transferase_dom_sf"/>
</dbReference>
<dbReference type="Gene3D" id="3.30.70.3330">
    <property type="match status" value="1"/>
</dbReference>
<proteinExistence type="predicted"/>
<evidence type="ECO:0000313" key="5">
    <source>
        <dbReference type="Proteomes" id="UP001150538"/>
    </source>
</evidence>
<dbReference type="EC" id="2.3.1.86" evidence="4"/>
<dbReference type="InterPro" id="IPR003965">
    <property type="entry name" value="Fatty_acid_synthase"/>
</dbReference>
<dbReference type="FunFam" id="3.40.366.10:FF:000003">
    <property type="entry name" value="Fatty acid synthase subunit beta dehydratase"/>
    <property type="match status" value="1"/>
</dbReference>
<dbReference type="Pfam" id="PF22235">
    <property type="entry name" value="FAS1_thioest_ins"/>
    <property type="match status" value="1"/>
</dbReference>
<dbReference type="AlphaFoldDB" id="A0A9W7ZP92"/>
<dbReference type="SUPFAM" id="SSF52151">
    <property type="entry name" value="FabD/lysophospholipase-like"/>
    <property type="match status" value="1"/>
</dbReference>
<reference evidence="4" key="1">
    <citation type="submission" date="2022-07" db="EMBL/GenBank/DDBJ databases">
        <title>Phylogenomic reconstructions and comparative analyses of Kickxellomycotina fungi.</title>
        <authorList>
            <person name="Reynolds N.K."/>
            <person name="Stajich J.E."/>
            <person name="Barry K."/>
            <person name="Grigoriev I.V."/>
            <person name="Crous P."/>
            <person name="Smith M.E."/>
        </authorList>
    </citation>
    <scope>NUCLEOTIDE SEQUENCE</scope>
    <source>
        <strain evidence="4">NBRC 100468</strain>
    </source>
</reference>
<dbReference type="Proteomes" id="UP001150538">
    <property type="component" value="Unassembled WGS sequence"/>
</dbReference>
<dbReference type="GO" id="GO:0004321">
    <property type="term" value="F:fatty-acyl-CoA synthase activity"/>
    <property type="evidence" value="ECO:0007669"/>
    <property type="project" value="UniProtKB-EC"/>
</dbReference>
<feature type="non-terminal residue" evidence="4">
    <location>
        <position position="926"/>
    </location>
</feature>
<dbReference type="SUPFAM" id="SSF54637">
    <property type="entry name" value="Thioesterase/thiol ester dehydrase-isomerase"/>
    <property type="match status" value="2"/>
</dbReference>
<dbReference type="OrthoDB" id="4251012at2759"/>
<dbReference type="PANTHER" id="PTHR10982">
    <property type="entry name" value="MALONYL COA-ACYL CARRIER PROTEIN TRANSACYLASE"/>
    <property type="match status" value="1"/>
</dbReference>
<name>A0A9W7ZP92_9FUNG</name>
<dbReference type="GO" id="GO:0004312">
    <property type="term" value="F:fatty acid synthase activity"/>
    <property type="evidence" value="ECO:0007669"/>
    <property type="project" value="InterPro"/>
</dbReference>
<evidence type="ECO:0000256" key="2">
    <source>
        <dbReference type="ARBA" id="ARBA00022801"/>
    </source>
</evidence>
<dbReference type="InterPro" id="IPR029069">
    <property type="entry name" value="HotDog_dom_sf"/>
</dbReference>
<evidence type="ECO:0000313" key="4">
    <source>
        <dbReference type="EMBL" id="KAJ1909732.1"/>
    </source>
</evidence>
<dbReference type="Gene3D" id="3.10.129.10">
    <property type="entry name" value="Hotdog Thioesterase"/>
    <property type="match status" value="2"/>
</dbReference>
<dbReference type="Pfam" id="PF13452">
    <property type="entry name" value="FAS1_DH_region"/>
    <property type="match status" value="1"/>
</dbReference>
<dbReference type="PRINTS" id="PR01483">
    <property type="entry name" value="FASYNTHASE"/>
</dbReference>
<evidence type="ECO:0000259" key="3">
    <source>
        <dbReference type="SMART" id="SM00827"/>
    </source>
</evidence>
<dbReference type="EMBL" id="JANBPU010000698">
    <property type="protein sequence ID" value="KAJ1909732.1"/>
    <property type="molecule type" value="Genomic_DNA"/>
</dbReference>
<dbReference type="Gene3D" id="3.30.1120.100">
    <property type="match status" value="1"/>
</dbReference>